<dbReference type="AlphaFoldDB" id="A0A0P9NEG5"/>
<keyword evidence="3" id="KW-0418">Kinase</keyword>
<dbReference type="Gene3D" id="2.30.30.40">
    <property type="entry name" value="SH3 Domains"/>
    <property type="match status" value="1"/>
</dbReference>
<evidence type="ECO:0000259" key="2">
    <source>
        <dbReference type="Pfam" id="PF01584"/>
    </source>
</evidence>
<dbReference type="SUPFAM" id="SSF50341">
    <property type="entry name" value="CheW-like"/>
    <property type="match status" value="1"/>
</dbReference>
<feature type="domain" description="CheW-like" evidence="2">
    <location>
        <begin position="1"/>
        <end position="38"/>
    </location>
</feature>
<organism evidence="3 4">
    <name type="scientific">Pseudomonas syringae pv. castaneae</name>
    <dbReference type="NCBI Taxonomy" id="264450"/>
    <lineage>
        <taxon>Bacteria</taxon>
        <taxon>Pseudomonadati</taxon>
        <taxon>Pseudomonadota</taxon>
        <taxon>Gammaproteobacteria</taxon>
        <taxon>Pseudomonadales</taxon>
        <taxon>Pseudomonadaceae</taxon>
        <taxon>Pseudomonas</taxon>
        <taxon>Pseudomonas syringae</taxon>
    </lineage>
</organism>
<feature type="non-terminal residue" evidence="3">
    <location>
        <position position="1"/>
    </location>
</feature>
<keyword evidence="1" id="KW-0812">Transmembrane</keyword>
<dbReference type="PATRIC" id="fig|264450.4.peg.1623"/>
<dbReference type="Pfam" id="PF01584">
    <property type="entry name" value="CheW"/>
    <property type="match status" value="1"/>
</dbReference>
<dbReference type="Proteomes" id="UP000050381">
    <property type="component" value="Unassembled WGS sequence"/>
</dbReference>
<keyword evidence="1" id="KW-0472">Membrane</keyword>
<evidence type="ECO:0000256" key="1">
    <source>
        <dbReference type="SAM" id="Phobius"/>
    </source>
</evidence>
<accession>A0A0P9NEG5</accession>
<evidence type="ECO:0000313" key="4">
    <source>
        <dbReference type="Proteomes" id="UP000050381"/>
    </source>
</evidence>
<dbReference type="GO" id="GO:0006935">
    <property type="term" value="P:chemotaxis"/>
    <property type="evidence" value="ECO:0007669"/>
    <property type="project" value="InterPro"/>
</dbReference>
<keyword evidence="1" id="KW-1133">Transmembrane helix</keyword>
<comment type="caution">
    <text evidence="3">The sequence shown here is derived from an EMBL/GenBank/DDBJ whole genome shotgun (WGS) entry which is preliminary data.</text>
</comment>
<dbReference type="InterPro" id="IPR036061">
    <property type="entry name" value="CheW-like_dom_sf"/>
</dbReference>
<gene>
    <name evidence="3" type="ORF">ALO79_01320</name>
</gene>
<dbReference type="RefSeq" id="WP_202595834.1">
    <property type="nucleotide sequence ID" value="NZ_LJQD01000254.1"/>
</dbReference>
<proteinExistence type="predicted"/>
<keyword evidence="3" id="KW-0808">Transferase</keyword>
<sequence>VIKPLGKLFGALRGISGSTILGSGAVALILDIPALLNQIVQMEARSTQAPQALLPTSR</sequence>
<dbReference type="EMBL" id="LJQD01000254">
    <property type="protein sequence ID" value="KPW95627.1"/>
    <property type="molecule type" value="Genomic_DNA"/>
</dbReference>
<dbReference type="GO" id="GO:0016301">
    <property type="term" value="F:kinase activity"/>
    <property type="evidence" value="ECO:0007669"/>
    <property type="project" value="UniProtKB-KW"/>
</dbReference>
<protein>
    <submittedName>
        <fullName evidence="3">Chemotaxis sensor histidine kinase CheA</fullName>
    </submittedName>
</protein>
<dbReference type="GO" id="GO:0007165">
    <property type="term" value="P:signal transduction"/>
    <property type="evidence" value="ECO:0007669"/>
    <property type="project" value="InterPro"/>
</dbReference>
<feature type="transmembrane region" description="Helical" evidence="1">
    <location>
        <begin position="15"/>
        <end position="36"/>
    </location>
</feature>
<reference evidence="3 4" key="1">
    <citation type="submission" date="2015-09" db="EMBL/GenBank/DDBJ databases">
        <title>Genome announcement of multiple Pseudomonas syringae strains.</title>
        <authorList>
            <person name="Thakur S."/>
            <person name="Wang P.W."/>
            <person name="Gong Y."/>
            <person name="Weir B.S."/>
            <person name="Guttman D.S."/>
        </authorList>
    </citation>
    <scope>NUCLEOTIDE SEQUENCE [LARGE SCALE GENOMIC DNA]</scope>
    <source>
        <strain evidence="3 4">ICMP9419</strain>
    </source>
</reference>
<evidence type="ECO:0000313" key="3">
    <source>
        <dbReference type="EMBL" id="KPW95627.1"/>
    </source>
</evidence>
<name>A0A0P9NEG5_PSESX</name>
<dbReference type="InterPro" id="IPR002545">
    <property type="entry name" value="CheW-lke_dom"/>
</dbReference>